<evidence type="ECO:0000313" key="11">
    <source>
        <dbReference type="Proteomes" id="UP000008366"/>
    </source>
</evidence>
<name>K6W8I4_9MICO</name>
<organism evidence="10 11">
    <name type="scientific">Kineosphaera limosa NBRC 100340</name>
    <dbReference type="NCBI Taxonomy" id="1184609"/>
    <lineage>
        <taxon>Bacteria</taxon>
        <taxon>Bacillati</taxon>
        <taxon>Actinomycetota</taxon>
        <taxon>Actinomycetes</taxon>
        <taxon>Micrococcales</taxon>
        <taxon>Dermatophilaceae</taxon>
        <taxon>Kineosphaera</taxon>
    </lineage>
</organism>
<dbReference type="Pfam" id="PF06902">
    <property type="entry name" value="Fer4_19"/>
    <property type="match status" value="1"/>
</dbReference>
<dbReference type="SUPFAM" id="SSF54862">
    <property type="entry name" value="4Fe-4S ferredoxins"/>
    <property type="match status" value="1"/>
</dbReference>
<dbReference type="Gene3D" id="3.30.70.20">
    <property type="match status" value="1"/>
</dbReference>
<evidence type="ECO:0000256" key="4">
    <source>
        <dbReference type="ARBA" id="ARBA00022982"/>
    </source>
</evidence>
<comment type="cofactor">
    <cofactor evidence="1">
        <name>[3Fe-4S] cluster</name>
        <dbReference type="ChEBI" id="CHEBI:21137"/>
    </cofactor>
</comment>
<dbReference type="InterPro" id="IPR010693">
    <property type="entry name" value="Divergent_4Fe-4S_mono-cluster"/>
</dbReference>
<dbReference type="GO" id="GO:0005506">
    <property type="term" value="F:iron ion binding"/>
    <property type="evidence" value="ECO:0007669"/>
    <property type="project" value="UniProtKB-UniRule"/>
</dbReference>
<dbReference type="InterPro" id="IPR017896">
    <property type="entry name" value="4Fe4S_Fe-S-bd"/>
</dbReference>
<evidence type="ECO:0000256" key="2">
    <source>
        <dbReference type="ARBA" id="ARBA00022448"/>
    </source>
</evidence>
<evidence type="ECO:0000256" key="3">
    <source>
        <dbReference type="ARBA" id="ARBA00022723"/>
    </source>
</evidence>
<keyword evidence="4 8" id="KW-0249">Electron transport</keyword>
<dbReference type="Proteomes" id="UP000008366">
    <property type="component" value="Unassembled WGS sequence"/>
</dbReference>
<dbReference type="PANTHER" id="PTHR36923:SF3">
    <property type="entry name" value="FERREDOXIN"/>
    <property type="match status" value="1"/>
</dbReference>
<accession>K6W8I4</accession>
<dbReference type="PROSITE" id="PS51379">
    <property type="entry name" value="4FE4S_FER_2"/>
    <property type="match status" value="1"/>
</dbReference>
<evidence type="ECO:0000256" key="6">
    <source>
        <dbReference type="ARBA" id="ARBA00023014"/>
    </source>
</evidence>
<dbReference type="GO" id="GO:0009055">
    <property type="term" value="F:electron transfer activity"/>
    <property type="evidence" value="ECO:0007669"/>
    <property type="project" value="UniProtKB-UniRule"/>
</dbReference>
<dbReference type="InterPro" id="IPR001080">
    <property type="entry name" value="3Fe4S_ferredoxin"/>
</dbReference>
<keyword evidence="7" id="KW-0003">3Fe-4S</keyword>
<evidence type="ECO:0000256" key="7">
    <source>
        <dbReference type="ARBA" id="ARBA00023291"/>
    </source>
</evidence>
<reference evidence="10 11" key="1">
    <citation type="submission" date="2012-08" db="EMBL/GenBank/DDBJ databases">
        <title>Whole genome shotgun sequence of Kineosphaera limosa NBRC 100340.</title>
        <authorList>
            <person name="Yoshida I."/>
            <person name="Isaki S."/>
            <person name="Hosoyama A."/>
            <person name="Tsuchikane K."/>
            <person name="Katsumata H."/>
            <person name="Ando Y."/>
            <person name="Ohji S."/>
            <person name="Hamada M."/>
            <person name="Tamura T."/>
            <person name="Yamazoe A."/>
            <person name="Yamazaki S."/>
            <person name="Fujita N."/>
        </authorList>
    </citation>
    <scope>NUCLEOTIDE SEQUENCE [LARGE SCALE GENOMIC DNA]</scope>
    <source>
        <strain evidence="10 11">NBRC 100340</strain>
    </source>
</reference>
<keyword evidence="2 8" id="KW-0813">Transport</keyword>
<feature type="domain" description="4Fe-4S ferredoxin-type" evidence="9">
    <location>
        <begin position="1"/>
        <end position="29"/>
    </location>
</feature>
<evidence type="ECO:0000256" key="5">
    <source>
        <dbReference type="ARBA" id="ARBA00023004"/>
    </source>
</evidence>
<comment type="caution">
    <text evidence="10">The sequence shown here is derived from an EMBL/GenBank/DDBJ whole genome shotgun (WGS) entry which is preliminary data.</text>
</comment>
<comment type="function">
    <text evidence="8">Ferredoxins are iron-sulfur proteins that transfer electrons in a wide variety of metabolic reactions.</text>
</comment>
<evidence type="ECO:0000259" key="9">
    <source>
        <dbReference type="PROSITE" id="PS51379"/>
    </source>
</evidence>
<dbReference type="PANTHER" id="PTHR36923">
    <property type="entry name" value="FERREDOXIN"/>
    <property type="match status" value="1"/>
</dbReference>
<keyword evidence="5 8" id="KW-0408">Iron</keyword>
<sequence>MRIEANPAVCIGAGQCVMTAPDVFDQRDEDAVVVVRQPRPGPADEAAAREAVGLCPSGALSLREE</sequence>
<proteinExistence type="predicted"/>
<protein>
    <recommendedName>
        <fullName evidence="8">Ferredoxin</fullName>
    </recommendedName>
</protein>
<dbReference type="AlphaFoldDB" id="K6W8I4"/>
<keyword evidence="6 8" id="KW-0411">Iron-sulfur</keyword>
<dbReference type="EMBL" id="BAHD01000021">
    <property type="protein sequence ID" value="GAB95510.1"/>
    <property type="molecule type" value="Genomic_DNA"/>
</dbReference>
<dbReference type="eggNOG" id="COG1141">
    <property type="taxonomic scope" value="Bacteria"/>
</dbReference>
<dbReference type="STRING" id="1184609.KILIM_021_00500"/>
<dbReference type="InterPro" id="IPR051269">
    <property type="entry name" value="Fe-S_cluster_ET"/>
</dbReference>
<evidence type="ECO:0000313" key="10">
    <source>
        <dbReference type="EMBL" id="GAB95510.1"/>
    </source>
</evidence>
<evidence type="ECO:0000256" key="1">
    <source>
        <dbReference type="ARBA" id="ARBA00001927"/>
    </source>
</evidence>
<keyword evidence="3 8" id="KW-0479">Metal-binding</keyword>
<dbReference type="PRINTS" id="PR00352">
    <property type="entry name" value="3FE4SFRDOXIN"/>
</dbReference>
<dbReference type="GO" id="GO:0051538">
    <property type="term" value="F:3 iron, 4 sulfur cluster binding"/>
    <property type="evidence" value="ECO:0007669"/>
    <property type="project" value="UniProtKB-KW"/>
</dbReference>
<keyword evidence="11" id="KW-1185">Reference proteome</keyword>
<evidence type="ECO:0000256" key="8">
    <source>
        <dbReference type="RuleBase" id="RU368020"/>
    </source>
</evidence>
<gene>
    <name evidence="10" type="ORF">KILIM_021_00500</name>
</gene>